<evidence type="ECO:0000256" key="10">
    <source>
        <dbReference type="PROSITE-ProRule" id="PRU01360"/>
    </source>
</evidence>
<dbReference type="Gene3D" id="2.170.130.10">
    <property type="entry name" value="TonB-dependent receptor, plug domain"/>
    <property type="match status" value="1"/>
</dbReference>
<evidence type="ECO:0000256" key="4">
    <source>
        <dbReference type="ARBA" id="ARBA00022692"/>
    </source>
</evidence>
<dbReference type="GO" id="GO:0044718">
    <property type="term" value="P:siderophore transmembrane transport"/>
    <property type="evidence" value="ECO:0007669"/>
    <property type="project" value="TreeGrafter"/>
</dbReference>
<dbReference type="Proteomes" id="UP000007150">
    <property type="component" value="Chromosome 2"/>
</dbReference>
<dbReference type="InterPro" id="IPR012910">
    <property type="entry name" value="Plug_dom"/>
</dbReference>
<keyword evidence="6 11" id="KW-0798">TonB box</keyword>
<keyword evidence="9 10" id="KW-0998">Cell outer membrane</keyword>
<evidence type="ECO:0000259" key="14">
    <source>
        <dbReference type="Pfam" id="PF07715"/>
    </source>
</evidence>
<evidence type="ECO:0000256" key="12">
    <source>
        <dbReference type="SAM" id="SignalP"/>
    </source>
</evidence>
<evidence type="ECO:0000256" key="7">
    <source>
        <dbReference type="ARBA" id="ARBA00023136"/>
    </source>
</evidence>
<evidence type="ECO:0000256" key="3">
    <source>
        <dbReference type="ARBA" id="ARBA00022452"/>
    </source>
</evidence>
<keyword evidence="7 10" id="KW-0472">Membrane</keyword>
<evidence type="ECO:0000259" key="13">
    <source>
        <dbReference type="Pfam" id="PF00593"/>
    </source>
</evidence>
<dbReference type="KEGG" id="sch:Sphch_3789"/>
<dbReference type="InterPro" id="IPR000531">
    <property type="entry name" value="Beta-barrel_TonB"/>
</dbReference>
<evidence type="ECO:0000313" key="15">
    <source>
        <dbReference type="EMBL" id="AEG51371.1"/>
    </source>
</evidence>
<dbReference type="PROSITE" id="PS52016">
    <property type="entry name" value="TONB_DEPENDENT_REC_3"/>
    <property type="match status" value="1"/>
</dbReference>
<dbReference type="HOGENOM" id="CLU_407554_0_0_5"/>
<accession>F6F1F5</accession>
<evidence type="ECO:0000256" key="8">
    <source>
        <dbReference type="ARBA" id="ARBA00023170"/>
    </source>
</evidence>
<dbReference type="Pfam" id="PF07715">
    <property type="entry name" value="Plug"/>
    <property type="match status" value="1"/>
</dbReference>
<protein>
    <submittedName>
        <fullName evidence="15">TonB-dependent receptor plug</fullName>
    </submittedName>
</protein>
<dbReference type="GO" id="GO:0009279">
    <property type="term" value="C:cell outer membrane"/>
    <property type="evidence" value="ECO:0007669"/>
    <property type="project" value="UniProtKB-SubCell"/>
</dbReference>
<reference evidence="15 16" key="1">
    <citation type="submission" date="2011-05" db="EMBL/GenBank/DDBJ databases">
        <title>Complete sequence of chromosome 2 of Sphingobium chlorophenolicum L-1.</title>
        <authorList>
            <consortium name="US DOE Joint Genome Institute"/>
            <person name="Lucas S."/>
            <person name="Han J."/>
            <person name="Lapidus A."/>
            <person name="Cheng J.-F."/>
            <person name="Goodwin L."/>
            <person name="Pitluck S."/>
            <person name="Peters L."/>
            <person name="Daligault H."/>
            <person name="Han C."/>
            <person name="Tapia R."/>
            <person name="Land M."/>
            <person name="Hauser L."/>
            <person name="Kyrpides N."/>
            <person name="Ivanova N."/>
            <person name="Pagani I."/>
            <person name="Turner P."/>
            <person name="Copley S."/>
            <person name="Woyke T."/>
        </authorList>
    </citation>
    <scope>NUCLEOTIDE SEQUENCE [LARGE SCALE GENOMIC DNA]</scope>
    <source>
        <strain evidence="15 16">L-1</strain>
    </source>
</reference>
<keyword evidence="16" id="KW-1185">Reference proteome</keyword>
<dbReference type="InterPro" id="IPR036942">
    <property type="entry name" value="Beta-barrel_TonB_sf"/>
</dbReference>
<evidence type="ECO:0000256" key="11">
    <source>
        <dbReference type="RuleBase" id="RU003357"/>
    </source>
</evidence>
<evidence type="ECO:0000256" key="6">
    <source>
        <dbReference type="ARBA" id="ARBA00023077"/>
    </source>
</evidence>
<gene>
    <name evidence="15" type="ORF">Sphch_3789</name>
</gene>
<dbReference type="Gene3D" id="2.40.170.20">
    <property type="entry name" value="TonB-dependent receptor, beta-barrel domain"/>
    <property type="match status" value="1"/>
</dbReference>
<sequence length="702" mass="75393" precursor="true">MPKRGAILRRGLDCFIGVSAFAMAVPAWAQGSGGLQPSDDSEPSDIVVTGVQFKGAATPLKLSVDPASDTALVSSLSSEDIARQSLGVNVDIFRSIPGVQVGDFGQVGMAQGLSLRGWPGANDSSAVAFFLDGKQWNEASGAGANGYLDIAPIIPETIASMTVVKGPFNARYGGNFAQAGSAIATSVDSLDPGVSISGGSYGNLRLLGTYGRKTDTMSYYVAVQGMRDDGYRDNSDQKQLSTFSKLTFDTGSGKLAFSLQTYNIDFSSPGYISVAGVEAGLIKPTAAVAKTDGGKKNLYTLLAKYTGGTEQQGIEVTAYAEHNDRTRFVTLAPLPQQYNVTNREDYGLSVDPHFSFDLMGSEALLAMGASIRYDDIEQTRVPSRNGAPIFGLDPLDVYSYLIADIKQTQYAAYASLSVKPTDWLKITAGGRYDGFDFDVKAQNYVSATNSYIDRAADAYTGHFGFKGGFAIQPIPELTFIGNVGQSVASPDGGRSVPTNPNLSSSVLTTKELGVAFNPWAGRFHIAANYYKTKFTDEVTFVGPIATNQGESKRRGYDIDASAMAVRTDQFTLRLYGNYSYVHGRLQSGSPIPNVAKWVASFGLHGDYKPDANKSDTLLFDIGQQLTGPQPLDAPVTGYSGTSARLTTKLGWQMPDLNNLKIWADGIYYTKGRSDEFGIRFRGQNYAAYLPRFRFHVGASINF</sequence>
<organism evidence="15 16">
    <name type="scientific">Sphingobium chlorophenolicum L-1</name>
    <dbReference type="NCBI Taxonomy" id="690566"/>
    <lineage>
        <taxon>Bacteria</taxon>
        <taxon>Pseudomonadati</taxon>
        <taxon>Pseudomonadota</taxon>
        <taxon>Alphaproteobacteria</taxon>
        <taxon>Sphingomonadales</taxon>
        <taxon>Sphingomonadaceae</taxon>
        <taxon>Sphingobium</taxon>
    </lineage>
</organism>
<dbReference type="InterPro" id="IPR039426">
    <property type="entry name" value="TonB-dep_rcpt-like"/>
</dbReference>
<evidence type="ECO:0000313" key="16">
    <source>
        <dbReference type="Proteomes" id="UP000007150"/>
    </source>
</evidence>
<dbReference type="AlphaFoldDB" id="F6F1F5"/>
<dbReference type="STRING" id="690566.Sphch_3789"/>
<keyword evidence="8 15" id="KW-0675">Receptor</keyword>
<name>F6F1F5_SPHCR</name>
<dbReference type="SUPFAM" id="SSF56935">
    <property type="entry name" value="Porins"/>
    <property type="match status" value="1"/>
</dbReference>
<dbReference type="PANTHER" id="PTHR30069:SF29">
    <property type="entry name" value="HEMOGLOBIN AND HEMOGLOBIN-HAPTOGLOBIN-BINDING PROTEIN 1-RELATED"/>
    <property type="match status" value="1"/>
</dbReference>
<evidence type="ECO:0000256" key="9">
    <source>
        <dbReference type="ARBA" id="ARBA00023237"/>
    </source>
</evidence>
<evidence type="ECO:0000256" key="5">
    <source>
        <dbReference type="ARBA" id="ARBA00022729"/>
    </source>
</evidence>
<proteinExistence type="inferred from homology"/>
<dbReference type="PANTHER" id="PTHR30069">
    <property type="entry name" value="TONB-DEPENDENT OUTER MEMBRANE RECEPTOR"/>
    <property type="match status" value="1"/>
</dbReference>
<feature type="signal peptide" evidence="12">
    <location>
        <begin position="1"/>
        <end position="29"/>
    </location>
</feature>
<feature type="domain" description="TonB-dependent receptor plug" evidence="14">
    <location>
        <begin position="71"/>
        <end position="175"/>
    </location>
</feature>
<dbReference type="GO" id="GO:0015344">
    <property type="term" value="F:siderophore uptake transmembrane transporter activity"/>
    <property type="evidence" value="ECO:0007669"/>
    <property type="project" value="TreeGrafter"/>
</dbReference>
<evidence type="ECO:0000256" key="2">
    <source>
        <dbReference type="ARBA" id="ARBA00022448"/>
    </source>
</evidence>
<dbReference type="Pfam" id="PF00593">
    <property type="entry name" value="TonB_dep_Rec_b-barrel"/>
    <property type="match status" value="1"/>
</dbReference>
<feature type="chain" id="PRO_5003339658" evidence="12">
    <location>
        <begin position="30"/>
        <end position="702"/>
    </location>
</feature>
<comment type="subcellular location">
    <subcellularLocation>
        <location evidence="1 10">Cell outer membrane</location>
        <topology evidence="1 10">Multi-pass membrane protein</topology>
    </subcellularLocation>
</comment>
<keyword evidence="3 10" id="KW-1134">Transmembrane beta strand</keyword>
<comment type="similarity">
    <text evidence="10 11">Belongs to the TonB-dependent receptor family.</text>
</comment>
<keyword evidence="5 12" id="KW-0732">Signal</keyword>
<dbReference type="InterPro" id="IPR037066">
    <property type="entry name" value="Plug_dom_sf"/>
</dbReference>
<keyword evidence="2 10" id="KW-0813">Transport</keyword>
<evidence type="ECO:0000256" key="1">
    <source>
        <dbReference type="ARBA" id="ARBA00004571"/>
    </source>
</evidence>
<feature type="domain" description="TonB-dependent receptor-like beta-barrel" evidence="13">
    <location>
        <begin position="258"/>
        <end position="610"/>
    </location>
</feature>
<keyword evidence="4 10" id="KW-0812">Transmembrane</keyword>
<dbReference type="EMBL" id="CP002799">
    <property type="protein sequence ID" value="AEG51371.1"/>
    <property type="molecule type" value="Genomic_DNA"/>
</dbReference>